<evidence type="ECO:0000313" key="2">
    <source>
        <dbReference type="EMBL" id="KAG8078338.1"/>
    </source>
</evidence>
<evidence type="ECO:0000313" key="3">
    <source>
        <dbReference type="Proteomes" id="UP000729402"/>
    </source>
</evidence>
<dbReference type="Proteomes" id="UP000729402">
    <property type="component" value="Unassembled WGS sequence"/>
</dbReference>
<name>A0A8J5TCH8_ZIZPA</name>
<proteinExistence type="predicted"/>
<sequence length="91" mass="9791">MPVRCAAASAPCCPRCATASMSPRRTGHYPCACVAPVEPRACTEPCHPPDLARISRHSASHRDHLPHARSMALPVAESRQASDRSSSDCRE</sequence>
<reference evidence="2" key="1">
    <citation type="journal article" date="2021" name="bioRxiv">
        <title>Whole Genome Assembly and Annotation of Northern Wild Rice, Zizania palustris L., Supports a Whole Genome Duplication in the Zizania Genus.</title>
        <authorList>
            <person name="Haas M."/>
            <person name="Kono T."/>
            <person name="Macchietto M."/>
            <person name="Millas R."/>
            <person name="McGilp L."/>
            <person name="Shao M."/>
            <person name="Duquette J."/>
            <person name="Hirsch C.N."/>
            <person name="Kimball J."/>
        </authorList>
    </citation>
    <scope>NUCLEOTIDE SEQUENCE</scope>
    <source>
        <tissue evidence="2">Fresh leaf tissue</tissue>
    </source>
</reference>
<feature type="region of interest" description="Disordered" evidence="1">
    <location>
        <begin position="53"/>
        <end position="91"/>
    </location>
</feature>
<keyword evidence="3" id="KW-1185">Reference proteome</keyword>
<dbReference type="AlphaFoldDB" id="A0A8J5TCH8"/>
<gene>
    <name evidence="2" type="ORF">GUJ93_ZPchr0007g5350</name>
</gene>
<protein>
    <submittedName>
        <fullName evidence="2">Uncharacterized protein</fullName>
    </submittedName>
</protein>
<accession>A0A8J5TCH8</accession>
<comment type="caution">
    <text evidence="2">The sequence shown here is derived from an EMBL/GenBank/DDBJ whole genome shotgun (WGS) entry which is preliminary data.</text>
</comment>
<reference evidence="2" key="2">
    <citation type="submission" date="2021-02" db="EMBL/GenBank/DDBJ databases">
        <authorList>
            <person name="Kimball J.A."/>
            <person name="Haas M.W."/>
            <person name="Macchietto M."/>
            <person name="Kono T."/>
            <person name="Duquette J."/>
            <person name="Shao M."/>
        </authorList>
    </citation>
    <scope>NUCLEOTIDE SEQUENCE</scope>
    <source>
        <tissue evidence="2">Fresh leaf tissue</tissue>
    </source>
</reference>
<organism evidence="2 3">
    <name type="scientific">Zizania palustris</name>
    <name type="common">Northern wild rice</name>
    <dbReference type="NCBI Taxonomy" id="103762"/>
    <lineage>
        <taxon>Eukaryota</taxon>
        <taxon>Viridiplantae</taxon>
        <taxon>Streptophyta</taxon>
        <taxon>Embryophyta</taxon>
        <taxon>Tracheophyta</taxon>
        <taxon>Spermatophyta</taxon>
        <taxon>Magnoliopsida</taxon>
        <taxon>Liliopsida</taxon>
        <taxon>Poales</taxon>
        <taxon>Poaceae</taxon>
        <taxon>BOP clade</taxon>
        <taxon>Oryzoideae</taxon>
        <taxon>Oryzeae</taxon>
        <taxon>Zizaniinae</taxon>
        <taxon>Zizania</taxon>
    </lineage>
</organism>
<dbReference type="EMBL" id="JAAALK010000282">
    <property type="protein sequence ID" value="KAG8078338.1"/>
    <property type="molecule type" value="Genomic_DNA"/>
</dbReference>
<evidence type="ECO:0000256" key="1">
    <source>
        <dbReference type="SAM" id="MobiDB-lite"/>
    </source>
</evidence>
<feature type="compositionally biased region" description="Basic and acidic residues" evidence="1">
    <location>
        <begin position="80"/>
        <end position="91"/>
    </location>
</feature>